<dbReference type="InterPro" id="IPR018976">
    <property type="entry name" value="Imelysin-like"/>
</dbReference>
<dbReference type="EMBL" id="JAPVOI010000004">
    <property type="protein sequence ID" value="MCZ4090653.1"/>
    <property type="molecule type" value="Genomic_DNA"/>
</dbReference>
<protein>
    <recommendedName>
        <fullName evidence="4">Imelysin-like domain-containing protein</fullName>
    </recommendedName>
</protein>
<comment type="subcellular location">
    <subcellularLocation>
        <location evidence="1">Cell envelope</location>
    </subcellularLocation>
</comment>
<reference evidence="5" key="1">
    <citation type="submission" date="2022-10" db="EMBL/GenBank/DDBJ databases">
        <title>Whole genome sequencing of three plant growth promoting bacteria isolated from Vachellia tortilis subsp. raddiana in Morocco.</title>
        <authorList>
            <person name="Hnini M."/>
            <person name="Zouagui R."/>
            <person name="Zouagui H."/>
            <person name="Chemao Elfihri M.-W."/>
            <person name="Ibrahimi A."/>
            <person name="Sbabou L."/>
            <person name="Aurag J."/>
        </authorList>
    </citation>
    <scope>NUCLEOTIDE SEQUENCE</scope>
    <source>
        <strain evidence="5">LMR678</strain>
    </source>
</reference>
<comment type="caution">
    <text evidence="5">The sequence shown here is derived from an EMBL/GenBank/DDBJ whole genome shotgun (WGS) entry which is preliminary data.</text>
</comment>
<keyword evidence="2 3" id="KW-0732">Signal</keyword>
<name>A0ABT4KFB3_9HYPH</name>
<dbReference type="Pfam" id="PF09375">
    <property type="entry name" value="Peptidase_M75"/>
    <property type="match status" value="1"/>
</dbReference>
<evidence type="ECO:0000256" key="3">
    <source>
        <dbReference type="SAM" id="SignalP"/>
    </source>
</evidence>
<organism evidence="5 6">
    <name type="scientific">Sinorhizobium psoraleae</name>
    <dbReference type="NCBI Taxonomy" id="520838"/>
    <lineage>
        <taxon>Bacteria</taxon>
        <taxon>Pseudomonadati</taxon>
        <taxon>Pseudomonadota</taxon>
        <taxon>Alphaproteobacteria</taxon>
        <taxon>Hyphomicrobiales</taxon>
        <taxon>Rhizobiaceae</taxon>
        <taxon>Sinorhizobium/Ensifer group</taxon>
        <taxon>Sinorhizobium</taxon>
    </lineage>
</organism>
<dbReference type="RefSeq" id="WP_269279186.1">
    <property type="nucleotide sequence ID" value="NZ_JAPVOI010000004.1"/>
</dbReference>
<dbReference type="InterPro" id="IPR034984">
    <property type="entry name" value="Imelysin-like_IPPA"/>
</dbReference>
<dbReference type="CDD" id="cd14659">
    <property type="entry name" value="Imelysin-like_IPPA"/>
    <property type="match status" value="1"/>
</dbReference>
<proteinExistence type="predicted"/>
<dbReference type="Gene3D" id="1.20.1420.20">
    <property type="entry name" value="M75 peptidase, HXXE motif"/>
    <property type="match status" value="1"/>
</dbReference>
<evidence type="ECO:0000313" key="6">
    <source>
        <dbReference type="Proteomes" id="UP001079430"/>
    </source>
</evidence>
<dbReference type="Proteomes" id="UP001079430">
    <property type="component" value="Unassembled WGS sequence"/>
</dbReference>
<evidence type="ECO:0000259" key="4">
    <source>
        <dbReference type="Pfam" id="PF09375"/>
    </source>
</evidence>
<evidence type="ECO:0000313" key="5">
    <source>
        <dbReference type="EMBL" id="MCZ4090653.1"/>
    </source>
</evidence>
<accession>A0ABT4KFB3</accession>
<keyword evidence="6" id="KW-1185">Reference proteome</keyword>
<evidence type="ECO:0000256" key="1">
    <source>
        <dbReference type="ARBA" id="ARBA00004196"/>
    </source>
</evidence>
<feature type="signal peptide" evidence="3">
    <location>
        <begin position="1"/>
        <end position="23"/>
    </location>
</feature>
<feature type="chain" id="PRO_5045171226" description="Imelysin-like domain-containing protein" evidence="3">
    <location>
        <begin position="24"/>
        <end position="375"/>
    </location>
</feature>
<dbReference type="InterPro" id="IPR038352">
    <property type="entry name" value="Imelysin_sf"/>
</dbReference>
<evidence type="ECO:0000256" key="2">
    <source>
        <dbReference type="ARBA" id="ARBA00022729"/>
    </source>
</evidence>
<gene>
    <name evidence="5" type="ORF">O3W52_11400</name>
</gene>
<sequence length="375" mass="40263">MRLWHSLALGLLLMVHTAMPAVAQEGSALSPRVLGEAALPGVMAKAVDDFVVPGYRDLSQSTALLVEATSALCRAPSEPALGTTRAAFSGVVRKWSAIEIVRLGPALEQNRFERFLFYPDRKSTGLKQVQAILAKGDETATEPGRLKTKSVAVQGLGALEYVLYGTGAEVLAGKNGDFRCRYGHAISQNLKAIAGELLAAWEKPDGIQAAWKKPGPGNPLFRDNKEAATELLGILVHSVEMVKDQRLRPFYAGAIDGKRDEGRPKLAIYWRSENTMPSISVNLRALQMLFNTAGMESLLPADSRSIAGSVNFLFKSLIGAADRIDGPIDAVLADEKQRATLDFIALNTADLLDRLNRDFGGAIGLGAGFSFADGD</sequence>
<feature type="domain" description="Imelysin-like" evidence="4">
    <location>
        <begin position="52"/>
        <end position="346"/>
    </location>
</feature>